<dbReference type="CDD" id="cd09612">
    <property type="entry name" value="Jacalin"/>
    <property type="match status" value="1"/>
</dbReference>
<dbReference type="GO" id="GO:0030246">
    <property type="term" value="F:carbohydrate binding"/>
    <property type="evidence" value="ECO:0007669"/>
    <property type="project" value="UniProtKB-KW"/>
</dbReference>
<gene>
    <name evidence="3" type="ORF">SORBI_3009G039400</name>
</gene>
<dbReference type="InterPro" id="IPR001229">
    <property type="entry name" value="Jacalin-like_lectin_dom"/>
</dbReference>
<evidence type="ECO:0000313" key="3">
    <source>
        <dbReference type="EMBL" id="EES18998.1"/>
    </source>
</evidence>
<dbReference type="Pfam" id="PF01419">
    <property type="entry name" value="Jacalin"/>
    <property type="match status" value="1"/>
</dbReference>
<dbReference type="HOGENOM" id="CLU_078923_4_0_1"/>
<dbReference type="STRING" id="4558.C5YZY4"/>
<evidence type="ECO:0000313" key="4">
    <source>
        <dbReference type="Proteomes" id="UP000000768"/>
    </source>
</evidence>
<dbReference type="SUPFAM" id="SSF51101">
    <property type="entry name" value="Mannose-binding lectins"/>
    <property type="match status" value="1"/>
</dbReference>
<dbReference type="Proteomes" id="UP000000768">
    <property type="component" value="Chromosome 9"/>
</dbReference>
<evidence type="ECO:0000259" key="2">
    <source>
        <dbReference type="PROSITE" id="PS51752"/>
    </source>
</evidence>
<name>C5YZY4_SORBI</name>
<dbReference type="InterPro" id="IPR033734">
    <property type="entry name" value="Jacalin-like_lectin_dom_plant"/>
</dbReference>
<keyword evidence="4" id="KW-1185">Reference proteome</keyword>
<dbReference type="AlphaFoldDB" id="C5YZY4"/>
<dbReference type="EMBL" id="CM000768">
    <property type="protein sequence ID" value="EES18998.1"/>
    <property type="molecule type" value="Genomic_DNA"/>
</dbReference>
<dbReference type="InterPro" id="IPR036404">
    <property type="entry name" value="Jacalin-like_lectin_dom_sf"/>
</dbReference>
<dbReference type="PANTHER" id="PTHR46506">
    <property type="entry name" value="OS05G0143600 PROTEIN"/>
    <property type="match status" value="1"/>
</dbReference>
<reference evidence="3 4" key="1">
    <citation type="journal article" date="2009" name="Nature">
        <title>The Sorghum bicolor genome and the diversification of grasses.</title>
        <authorList>
            <person name="Paterson A.H."/>
            <person name="Bowers J.E."/>
            <person name="Bruggmann R."/>
            <person name="Dubchak I."/>
            <person name="Grimwood J."/>
            <person name="Gundlach H."/>
            <person name="Haberer G."/>
            <person name="Hellsten U."/>
            <person name="Mitros T."/>
            <person name="Poliakov A."/>
            <person name="Schmutz J."/>
            <person name="Spannagl M."/>
            <person name="Tang H."/>
            <person name="Wang X."/>
            <person name="Wicker T."/>
            <person name="Bharti A.K."/>
            <person name="Chapman J."/>
            <person name="Feltus F.A."/>
            <person name="Gowik U."/>
            <person name="Grigoriev I.V."/>
            <person name="Lyons E."/>
            <person name="Maher C.A."/>
            <person name="Martis M."/>
            <person name="Narechania A."/>
            <person name="Otillar R.P."/>
            <person name="Penning B.W."/>
            <person name="Salamov A.A."/>
            <person name="Wang Y."/>
            <person name="Zhang L."/>
            <person name="Carpita N.C."/>
            <person name="Freeling M."/>
            <person name="Gingle A.R."/>
            <person name="Hash C.T."/>
            <person name="Keller B."/>
            <person name="Klein P."/>
            <person name="Kresovich S."/>
            <person name="McCann M.C."/>
            <person name="Ming R."/>
            <person name="Peterson D.G."/>
            <person name="Mehboob-ur-Rahman"/>
            <person name="Ware D."/>
            <person name="Westhoff P."/>
            <person name="Mayer K.F."/>
            <person name="Messing J."/>
            <person name="Rokhsar D.S."/>
        </authorList>
    </citation>
    <scope>NUCLEOTIDE SEQUENCE [LARGE SCALE GENOMIC DNA]</scope>
    <source>
        <strain evidence="4">cv. BTx623</strain>
    </source>
</reference>
<reference evidence="4" key="2">
    <citation type="journal article" date="2018" name="Plant J.">
        <title>The Sorghum bicolor reference genome: improved assembly, gene annotations, a transcriptome atlas, and signatures of genome organization.</title>
        <authorList>
            <person name="McCormick R.F."/>
            <person name="Truong S.K."/>
            <person name="Sreedasyam A."/>
            <person name="Jenkins J."/>
            <person name="Shu S."/>
            <person name="Sims D."/>
            <person name="Kennedy M."/>
            <person name="Amirebrahimi M."/>
            <person name="Weers B.D."/>
            <person name="McKinley B."/>
            <person name="Mattison A."/>
            <person name="Morishige D.T."/>
            <person name="Grimwood J."/>
            <person name="Schmutz J."/>
            <person name="Mullet J.E."/>
        </authorList>
    </citation>
    <scope>NUCLEOTIDE SEQUENCE [LARGE SCALE GENOMIC DNA]</scope>
    <source>
        <strain evidence="4">cv. BTx623</strain>
    </source>
</reference>
<keyword evidence="1" id="KW-0430">Lectin</keyword>
<proteinExistence type="predicted"/>
<dbReference type="InParanoid" id="C5YZY4"/>
<sequence length="120" mass="12594">MLEGVVIRCAAAVDAISFTYAGIDGTSHSTGRWGGSGGQKHKVRFADTEVVKEISGTYGAFDGHEASSLTFVTNAGKHGPFGEPRQGTPFSVPVHNGGRVVGFFWRSGSLLDALGVYVHP</sequence>
<dbReference type="Gramene" id="EES18998">
    <property type="protein sequence ID" value="EES18998"/>
    <property type="gene ID" value="SORBI_3009G039400"/>
</dbReference>
<feature type="domain" description="Jacalin-type lectin" evidence="2">
    <location>
        <begin position="1"/>
        <end position="120"/>
    </location>
</feature>
<accession>C5YZY4</accession>
<organism evidence="3 4">
    <name type="scientific">Sorghum bicolor</name>
    <name type="common">Sorghum</name>
    <name type="synonym">Sorghum vulgare</name>
    <dbReference type="NCBI Taxonomy" id="4558"/>
    <lineage>
        <taxon>Eukaryota</taxon>
        <taxon>Viridiplantae</taxon>
        <taxon>Streptophyta</taxon>
        <taxon>Embryophyta</taxon>
        <taxon>Tracheophyta</taxon>
        <taxon>Spermatophyta</taxon>
        <taxon>Magnoliopsida</taxon>
        <taxon>Liliopsida</taxon>
        <taxon>Poales</taxon>
        <taxon>Poaceae</taxon>
        <taxon>PACMAD clade</taxon>
        <taxon>Panicoideae</taxon>
        <taxon>Andropogonodae</taxon>
        <taxon>Andropogoneae</taxon>
        <taxon>Sorghinae</taxon>
        <taxon>Sorghum</taxon>
    </lineage>
</organism>
<dbReference type="OMA" id="PFGEPRQ"/>
<dbReference type="Gene3D" id="2.100.10.30">
    <property type="entry name" value="Jacalin-like lectin domain"/>
    <property type="match status" value="1"/>
</dbReference>
<dbReference type="SMART" id="SM00915">
    <property type="entry name" value="Jacalin"/>
    <property type="match status" value="1"/>
</dbReference>
<evidence type="ECO:0000256" key="1">
    <source>
        <dbReference type="ARBA" id="ARBA00022734"/>
    </source>
</evidence>
<protein>
    <recommendedName>
        <fullName evidence="2">Jacalin-type lectin domain-containing protein</fullName>
    </recommendedName>
</protein>
<dbReference type="PROSITE" id="PS51752">
    <property type="entry name" value="JACALIN_LECTIN"/>
    <property type="match status" value="1"/>
</dbReference>
<dbReference type="eggNOG" id="ENOG502R49A">
    <property type="taxonomic scope" value="Eukaryota"/>
</dbReference>